<feature type="non-terminal residue" evidence="2">
    <location>
        <position position="182"/>
    </location>
</feature>
<sequence length="182" mass="21076">MYRQDPETLEITLDGRFPATVVNNGVWIDDYKYNRLKPKVELRFNRDFGQHSVDGLLLGEYFDVTVNEINTETQNLLSNDLMYLGLGDKVYHELNQTVEETSRASIAGRVNYAFQGKYLVEATFRYDASSFFPPDSRWGFFPSFSAGWRVSEEAFMNNIGWINNFKLRASYSQTGYDLNAIR</sequence>
<accession>X1Q1U6</accession>
<dbReference type="Pfam" id="PF00593">
    <property type="entry name" value="TonB_dep_Rec_b-barrel"/>
    <property type="match status" value="1"/>
</dbReference>
<reference evidence="2" key="1">
    <citation type="journal article" date="2014" name="Front. Microbiol.">
        <title>High frequency of phylogenetically diverse reductive dehalogenase-homologous genes in deep subseafloor sedimentary metagenomes.</title>
        <authorList>
            <person name="Kawai M."/>
            <person name="Futagami T."/>
            <person name="Toyoda A."/>
            <person name="Takaki Y."/>
            <person name="Nishi S."/>
            <person name="Hori S."/>
            <person name="Arai W."/>
            <person name="Tsubouchi T."/>
            <person name="Morono Y."/>
            <person name="Uchiyama I."/>
            <person name="Ito T."/>
            <person name="Fujiyama A."/>
            <person name="Inagaki F."/>
            <person name="Takami H."/>
        </authorList>
    </citation>
    <scope>NUCLEOTIDE SEQUENCE</scope>
    <source>
        <strain evidence="2">Expedition CK06-06</strain>
    </source>
</reference>
<protein>
    <recommendedName>
        <fullName evidence="1">TonB-dependent receptor-like beta-barrel domain-containing protein</fullName>
    </recommendedName>
</protein>
<feature type="domain" description="TonB-dependent receptor-like beta-barrel" evidence="1">
    <location>
        <begin position="29"/>
        <end position="174"/>
    </location>
</feature>
<evidence type="ECO:0000313" key="2">
    <source>
        <dbReference type="EMBL" id="GAI48731.1"/>
    </source>
</evidence>
<dbReference type="InterPro" id="IPR000531">
    <property type="entry name" value="Beta-barrel_TonB"/>
</dbReference>
<name>X1Q1U6_9ZZZZ</name>
<dbReference type="SUPFAM" id="SSF56935">
    <property type="entry name" value="Porins"/>
    <property type="match status" value="1"/>
</dbReference>
<gene>
    <name evidence="2" type="ORF">S06H3_55935</name>
</gene>
<proteinExistence type="predicted"/>
<organism evidence="2">
    <name type="scientific">marine sediment metagenome</name>
    <dbReference type="NCBI Taxonomy" id="412755"/>
    <lineage>
        <taxon>unclassified sequences</taxon>
        <taxon>metagenomes</taxon>
        <taxon>ecological metagenomes</taxon>
    </lineage>
</organism>
<evidence type="ECO:0000259" key="1">
    <source>
        <dbReference type="Pfam" id="PF00593"/>
    </source>
</evidence>
<dbReference type="AlphaFoldDB" id="X1Q1U6"/>
<dbReference type="EMBL" id="BARV01035919">
    <property type="protein sequence ID" value="GAI48731.1"/>
    <property type="molecule type" value="Genomic_DNA"/>
</dbReference>
<comment type="caution">
    <text evidence="2">The sequence shown here is derived from an EMBL/GenBank/DDBJ whole genome shotgun (WGS) entry which is preliminary data.</text>
</comment>